<dbReference type="InterPro" id="IPR040387">
    <property type="entry name" value="RIN4/NOI4"/>
</dbReference>
<feature type="domain" description="RIN4 pathogenic type III effector avirulence factor Avr cleavage site" evidence="1">
    <location>
        <begin position="7"/>
        <end position="38"/>
    </location>
</feature>
<keyword evidence="3" id="KW-1185">Reference proteome</keyword>
<protein>
    <recommendedName>
        <fullName evidence="1">RIN4 pathogenic type III effector avirulence factor Avr cleavage site domain-containing protein</fullName>
    </recommendedName>
</protein>
<dbReference type="PANTHER" id="PTHR33159:SF101">
    <property type="entry name" value="OS04G0379600 PROTEIN"/>
    <property type="match status" value="1"/>
</dbReference>
<gene>
    <name evidence="2" type="ORF">AQUCO_05600093v1</name>
</gene>
<organism evidence="2 3">
    <name type="scientific">Aquilegia coerulea</name>
    <name type="common">Rocky mountain columbine</name>
    <dbReference type="NCBI Taxonomy" id="218851"/>
    <lineage>
        <taxon>Eukaryota</taxon>
        <taxon>Viridiplantae</taxon>
        <taxon>Streptophyta</taxon>
        <taxon>Embryophyta</taxon>
        <taxon>Tracheophyta</taxon>
        <taxon>Spermatophyta</taxon>
        <taxon>Magnoliopsida</taxon>
        <taxon>Ranunculales</taxon>
        <taxon>Ranunculaceae</taxon>
        <taxon>Thalictroideae</taxon>
        <taxon>Aquilegia</taxon>
    </lineage>
</organism>
<dbReference type="Proteomes" id="UP000230069">
    <property type="component" value="Unassembled WGS sequence"/>
</dbReference>
<proteinExistence type="predicted"/>
<sequence>MTSQDTGRSLPKFGDWDVNNPTSSDFSVIFSKARDEKKANVKAGNVVSPARNDNAYQPKEKKRIIKKSKWLCCG</sequence>
<reference evidence="2 3" key="1">
    <citation type="submission" date="2017-09" db="EMBL/GenBank/DDBJ databases">
        <title>WGS assembly of Aquilegia coerulea Goldsmith.</title>
        <authorList>
            <person name="Hodges S."/>
            <person name="Kramer E."/>
            <person name="Nordborg M."/>
            <person name="Tomkins J."/>
            <person name="Borevitz J."/>
            <person name="Derieg N."/>
            <person name="Yan J."/>
            <person name="Mihaltcheva S."/>
            <person name="Hayes R.D."/>
            <person name="Rokhsar D."/>
        </authorList>
    </citation>
    <scope>NUCLEOTIDE SEQUENCE [LARGE SCALE GENOMIC DNA]</scope>
    <source>
        <strain evidence="3">cv. Goldsmith</strain>
    </source>
</reference>
<evidence type="ECO:0000313" key="3">
    <source>
        <dbReference type="Proteomes" id="UP000230069"/>
    </source>
</evidence>
<accession>A0A2G5CGL2</accession>
<dbReference type="STRING" id="218851.A0A2G5CGL2"/>
<dbReference type="Pfam" id="PF05627">
    <property type="entry name" value="AvrRpt-cleavage"/>
    <property type="match status" value="1"/>
</dbReference>
<dbReference type="InParanoid" id="A0A2G5CGL2"/>
<dbReference type="EMBL" id="KZ305073">
    <property type="protein sequence ID" value="PIA30408.1"/>
    <property type="molecule type" value="Genomic_DNA"/>
</dbReference>
<dbReference type="PANTHER" id="PTHR33159">
    <property type="entry name" value="RPM1-INTERACTING PROTEIN 4 (RIN4) FAMILY PROTEIN"/>
    <property type="match status" value="1"/>
</dbReference>
<dbReference type="InterPro" id="IPR008700">
    <property type="entry name" value="TypeIII_avirulence_cleave"/>
</dbReference>
<evidence type="ECO:0000259" key="1">
    <source>
        <dbReference type="Pfam" id="PF05627"/>
    </source>
</evidence>
<evidence type="ECO:0000313" key="2">
    <source>
        <dbReference type="EMBL" id="PIA30408.1"/>
    </source>
</evidence>
<dbReference type="OrthoDB" id="1903947at2759"/>
<dbReference type="AlphaFoldDB" id="A0A2G5CGL2"/>
<name>A0A2G5CGL2_AQUCA</name>